<dbReference type="Proteomes" id="UP001447188">
    <property type="component" value="Unassembled WGS sequence"/>
</dbReference>
<keyword evidence="3" id="KW-1185">Reference proteome</keyword>
<feature type="compositionally biased region" description="Polar residues" evidence="1">
    <location>
        <begin position="617"/>
        <end position="633"/>
    </location>
</feature>
<feature type="compositionally biased region" description="Low complexity" evidence="1">
    <location>
        <begin position="435"/>
        <end position="446"/>
    </location>
</feature>
<feature type="compositionally biased region" description="Polar residues" evidence="1">
    <location>
        <begin position="642"/>
        <end position="655"/>
    </location>
</feature>
<reference evidence="2 3" key="1">
    <citation type="submission" date="2024-02" db="EMBL/GenBank/DDBJ databases">
        <title>Discinaceae phylogenomics.</title>
        <authorList>
            <person name="Dirks A.C."/>
            <person name="James T.Y."/>
        </authorList>
    </citation>
    <scope>NUCLEOTIDE SEQUENCE [LARGE SCALE GENOMIC DNA]</scope>
    <source>
        <strain evidence="2 3">ACD0624</strain>
    </source>
</reference>
<gene>
    <name evidence="2" type="primary">ELP4_2</name>
    <name evidence="2" type="ORF">Q9L58_006705</name>
</gene>
<feature type="compositionally biased region" description="Acidic residues" evidence="1">
    <location>
        <begin position="764"/>
        <end position="782"/>
    </location>
</feature>
<evidence type="ECO:0000313" key="2">
    <source>
        <dbReference type="EMBL" id="KAL0634384.1"/>
    </source>
</evidence>
<comment type="caution">
    <text evidence="2">The sequence shown here is derived from an EMBL/GenBank/DDBJ whole genome shotgun (WGS) entry which is preliminary data.</text>
</comment>
<feature type="compositionally biased region" description="Basic and acidic residues" evidence="1">
    <location>
        <begin position="325"/>
        <end position="338"/>
    </location>
</feature>
<feature type="compositionally biased region" description="Basic and acidic residues" evidence="1">
    <location>
        <begin position="529"/>
        <end position="547"/>
    </location>
</feature>
<feature type="region of interest" description="Disordered" evidence="1">
    <location>
        <begin position="207"/>
        <end position="418"/>
    </location>
</feature>
<accession>A0ABR3GEN7</accession>
<feature type="region of interest" description="Disordered" evidence="1">
    <location>
        <begin position="748"/>
        <end position="786"/>
    </location>
</feature>
<feature type="region of interest" description="Disordered" evidence="1">
    <location>
        <begin position="432"/>
        <end position="558"/>
    </location>
</feature>
<evidence type="ECO:0000313" key="3">
    <source>
        <dbReference type="Proteomes" id="UP001447188"/>
    </source>
</evidence>
<feature type="compositionally biased region" description="Basic residues" evidence="1">
    <location>
        <begin position="1"/>
        <end position="12"/>
    </location>
</feature>
<feature type="region of interest" description="Disordered" evidence="1">
    <location>
        <begin position="1"/>
        <end position="192"/>
    </location>
</feature>
<feature type="compositionally biased region" description="Basic and acidic residues" evidence="1">
    <location>
        <begin position="573"/>
        <end position="588"/>
    </location>
</feature>
<feature type="compositionally biased region" description="Basic and acidic residues" evidence="1">
    <location>
        <begin position="260"/>
        <end position="310"/>
    </location>
</feature>
<sequence length="857" mass="96044">MALWPFRKRRKTKDGEVKSPVVSNPPTVERKISLIRKASLRQGPRRSTSRRVGAAKDREPYASSRVPVPDFPVPPNRSSSPTPMDTDFQPPKQPHVGGFSSYFVEMNRPATNSSASSHRPHKPSSIIRKLSKRGRGTRQEQPPSAYIQQLARTASKRDGKRMRKFDSFEYDRPMSQSSLPARESLGSSLSSVSSIRAYRIRSFELFTPRPRLRIDDGTKPPQDPRRPDMTPSRSNSRTSPEWRRQNSGGEASHHGGMGSRIDDLVNELDSKGIREAMDRDKKRREKKELEGQERLQRKLERRAMKEREHQQVQLDADIDMDADQETNRHLQRSSDRNPQRFITPEMNMGESSRAAAAYGPSSLHPYPFDEHDRPASMGTQTPLSWLNDPSAEDVSKGGRYSPRTDMVTPVSMNSADDAREGSGLYTAEEVHVTSHSHAPISPIHSRSNSKSKKLQVDSPTTHHGGFVFGRPVEVEEVEDEQESGRGKKSAWTSFIKRATAARIQKEQASREIQAGESTLVSDSEEEGLESVREHARQGHYNDVEGLRRQQGQTPGRHIPAELAFAMTALETGRARGKDEIEDERRDHFSPTPPPASYMYYGRPSSSRSSLGPIPHRSQGNSRGIHTNAPTPQAQEFHEDSPTIPTQIPRTASQQSHMRRYSPSMHRYSSGQASPEGGPRSIMSTSLASIDSEGSWLSGKIANPRHSVAQISPLRTSATSLRRRYKEFDDGASAEGDDYFSGVETRRHRSIGEEINGETRMDLSAVEDSEEEEDDDDASIDSETEQKMWRDGFGKKVVIQEVSASPRIGVLKDSERENFKPAGEGLGRSTSIKKEFMARPEHPATRQSTVAEIVRIPR</sequence>
<feature type="compositionally biased region" description="Low complexity" evidence="1">
    <location>
        <begin position="596"/>
        <end position="612"/>
    </location>
</feature>
<proteinExistence type="predicted"/>
<feature type="compositionally biased region" description="Basic and acidic residues" evidence="1">
    <location>
        <begin position="212"/>
        <end position="228"/>
    </location>
</feature>
<dbReference type="EMBL" id="JBBBZM010000096">
    <property type="protein sequence ID" value="KAL0634384.1"/>
    <property type="molecule type" value="Genomic_DNA"/>
</dbReference>
<feature type="compositionally biased region" description="Polar residues" evidence="1">
    <location>
        <begin position="231"/>
        <end position="249"/>
    </location>
</feature>
<protein>
    <submittedName>
        <fullName evidence="2">Elongator subunit elp4</fullName>
    </submittedName>
</protein>
<feature type="region of interest" description="Disordered" evidence="1">
    <location>
        <begin position="573"/>
        <end position="683"/>
    </location>
</feature>
<evidence type="ECO:0000256" key="1">
    <source>
        <dbReference type="SAM" id="MobiDB-lite"/>
    </source>
</evidence>
<organism evidence="2 3">
    <name type="scientific">Discina gigas</name>
    <dbReference type="NCBI Taxonomy" id="1032678"/>
    <lineage>
        <taxon>Eukaryota</taxon>
        <taxon>Fungi</taxon>
        <taxon>Dikarya</taxon>
        <taxon>Ascomycota</taxon>
        <taxon>Pezizomycotina</taxon>
        <taxon>Pezizomycetes</taxon>
        <taxon>Pezizales</taxon>
        <taxon>Discinaceae</taxon>
        <taxon>Discina</taxon>
    </lineage>
</organism>
<name>A0ABR3GEN7_9PEZI</name>
<feature type="compositionally biased region" description="Polar residues" evidence="1">
    <location>
        <begin position="139"/>
        <end position="152"/>
    </location>
</feature>